<organism evidence="1 2">
    <name type="scientific">Melastoma candidum</name>
    <dbReference type="NCBI Taxonomy" id="119954"/>
    <lineage>
        <taxon>Eukaryota</taxon>
        <taxon>Viridiplantae</taxon>
        <taxon>Streptophyta</taxon>
        <taxon>Embryophyta</taxon>
        <taxon>Tracheophyta</taxon>
        <taxon>Spermatophyta</taxon>
        <taxon>Magnoliopsida</taxon>
        <taxon>eudicotyledons</taxon>
        <taxon>Gunneridae</taxon>
        <taxon>Pentapetalae</taxon>
        <taxon>rosids</taxon>
        <taxon>malvids</taxon>
        <taxon>Myrtales</taxon>
        <taxon>Melastomataceae</taxon>
        <taxon>Melastomatoideae</taxon>
        <taxon>Melastomateae</taxon>
        <taxon>Melastoma</taxon>
    </lineage>
</organism>
<dbReference type="EMBL" id="CM042891">
    <property type="protein sequence ID" value="KAI4302533.1"/>
    <property type="molecule type" value="Genomic_DNA"/>
</dbReference>
<dbReference type="Proteomes" id="UP001057402">
    <property type="component" value="Chromosome 12"/>
</dbReference>
<protein>
    <submittedName>
        <fullName evidence="1">Uncharacterized protein</fullName>
    </submittedName>
</protein>
<gene>
    <name evidence="1" type="ORF">MLD38_038266</name>
</gene>
<evidence type="ECO:0000313" key="2">
    <source>
        <dbReference type="Proteomes" id="UP001057402"/>
    </source>
</evidence>
<keyword evidence="2" id="KW-1185">Reference proteome</keyword>
<accession>A0ACB9L0N8</accession>
<proteinExistence type="predicted"/>
<reference evidence="2" key="1">
    <citation type="journal article" date="2023" name="Front. Plant Sci.">
        <title>Chromosomal-level genome assembly of Melastoma candidum provides insights into trichome evolution.</title>
        <authorList>
            <person name="Zhong Y."/>
            <person name="Wu W."/>
            <person name="Sun C."/>
            <person name="Zou P."/>
            <person name="Liu Y."/>
            <person name="Dai S."/>
            <person name="Zhou R."/>
        </authorList>
    </citation>
    <scope>NUCLEOTIDE SEQUENCE [LARGE SCALE GENOMIC DNA]</scope>
</reference>
<evidence type="ECO:0000313" key="1">
    <source>
        <dbReference type="EMBL" id="KAI4302533.1"/>
    </source>
</evidence>
<sequence length="356" mass="40169">MVINKLIRKKMGGGGGSSFVADFPVPTGEFPPDNHSAYHHTSRTPLTYKIFVGTWNVGGISPPARMDLRDDWLGLRHDPSDIYVFGFQELVPLNAGNVLGCESGRASSVWMNKIREALDRGRSDGSFRCVLSKQMVGIFVTVWAREDACEFISHPNVSCVGCGLMGCLGNKCRLDSCCEKRASAWFAAIWHRGGKEGDERRRNSDAAEILKRTSFPRCPSHDLPTKILEHDLVIWLGDLNYRINLPDAMTRSLVKKGNWNLLLQYDQLKAEFTEDRVFQGWQEGIIDFAPTYKYYPNSRVYYGSALGKNSKRCRAPAWCDRIIWFGEGLKQRSYDRGGSTLSDHRPVRATFTAEIE</sequence>
<comment type="caution">
    <text evidence="1">The sequence shown here is derived from an EMBL/GenBank/DDBJ whole genome shotgun (WGS) entry which is preliminary data.</text>
</comment>
<name>A0ACB9L0N8_9MYRT</name>